<protein>
    <recommendedName>
        <fullName evidence="2">Transcription factor zinc-finger domain-containing protein</fullName>
    </recommendedName>
</protein>
<reference evidence="1" key="1">
    <citation type="journal article" date="2015" name="Nature">
        <title>Complex archaea that bridge the gap between prokaryotes and eukaryotes.</title>
        <authorList>
            <person name="Spang A."/>
            <person name="Saw J.H."/>
            <person name="Jorgensen S.L."/>
            <person name="Zaremba-Niedzwiedzka K."/>
            <person name="Martijn J."/>
            <person name="Lind A.E."/>
            <person name="van Eijk R."/>
            <person name="Schleper C."/>
            <person name="Guy L."/>
            <person name="Ettema T.J."/>
        </authorList>
    </citation>
    <scope>NUCLEOTIDE SEQUENCE</scope>
</reference>
<comment type="caution">
    <text evidence="1">The sequence shown here is derived from an EMBL/GenBank/DDBJ whole genome shotgun (WGS) entry which is preliminary data.</text>
</comment>
<dbReference type="EMBL" id="LAZR01000429">
    <property type="protein sequence ID" value="KKN69270.1"/>
    <property type="molecule type" value="Genomic_DNA"/>
</dbReference>
<organism evidence="1">
    <name type="scientific">marine sediment metagenome</name>
    <dbReference type="NCBI Taxonomy" id="412755"/>
    <lineage>
        <taxon>unclassified sequences</taxon>
        <taxon>metagenomes</taxon>
        <taxon>ecological metagenomes</taxon>
    </lineage>
</organism>
<evidence type="ECO:0000313" key="1">
    <source>
        <dbReference type="EMBL" id="KKN69270.1"/>
    </source>
</evidence>
<accession>A0A0F9SJZ7</accession>
<gene>
    <name evidence="1" type="ORF">LCGC14_0442650</name>
</gene>
<dbReference type="AlphaFoldDB" id="A0A0F9SJZ7"/>
<evidence type="ECO:0008006" key="2">
    <source>
        <dbReference type="Google" id="ProtNLM"/>
    </source>
</evidence>
<name>A0A0F9SJZ7_9ZZZZ</name>
<sequence>MASATKKRKGYCTACNSWITWIKHASIGAVECPECGGVAVVAYLKTWMRGS</sequence>
<proteinExistence type="predicted"/>